<feature type="chain" id="PRO_5040343111" description="Fungal N-terminal domain-containing protein" evidence="1">
    <location>
        <begin position="24"/>
        <end position="211"/>
    </location>
</feature>
<dbReference type="CDD" id="cd21037">
    <property type="entry name" value="MLKL_NTD"/>
    <property type="match status" value="1"/>
</dbReference>
<feature type="signal peptide" evidence="1">
    <location>
        <begin position="1"/>
        <end position="23"/>
    </location>
</feature>
<sequence>MYIMLQHIGVALGFLQAAVPVAGVPIAAGIALEIVKTCQEVSQQKGLAKSLGEKCMALANALQDESSGLEGTALQTRIDEVVNVLKNTLKCTRRWRNQNLISQWFRRIDMAREIEQCHRNLDNAIKEFELRKEQKDVPEGSTVLHIESREILLKIFKSQVEMQRIVTLHQAGQPAARDLMKSGQEVIVFCECSQCVRTDVDLVLDVEGNTT</sequence>
<dbReference type="Gene3D" id="1.20.930.20">
    <property type="entry name" value="Adaptor protein Cbl, N-terminal domain"/>
    <property type="match status" value="1"/>
</dbReference>
<proteinExistence type="predicted"/>
<keyword evidence="3" id="KW-1185">Reference proteome</keyword>
<name>A0A9P5X9M0_9AGAR</name>
<accession>A0A9P5X9M0</accession>
<dbReference type="AlphaFoldDB" id="A0A9P5X9M0"/>
<evidence type="ECO:0000256" key="1">
    <source>
        <dbReference type="SAM" id="SignalP"/>
    </source>
</evidence>
<reference evidence="2" key="1">
    <citation type="submission" date="2020-11" db="EMBL/GenBank/DDBJ databases">
        <authorList>
            <consortium name="DOE Joint Genome Institute"/>
            <person name="Ahrendt S."/>
            <person name="Riley R."/>
            <person name="Andreopoulos W."/>
            <person name="Labutti K."/>
            <person name="Pangilinan J."/>
            <person name="Ruiz-Duenas F.J."/>
            <person name="Barrasa J.M."/>
            <person name="Sanchez-Garcia M."/>
            <person name="Camarero S."/>
            <person name="Miyauchi S."/>
            <person name="Serrano A."/>
            <person name="Linde D."/>
            <person name="Babiker R."/>
            <person name="Drula E."/>
            <person name="Ayuso-Fernandez I."/>
            <person name="Pacheco R."/>
            <person name="Padilla G."/>
            <person name="Ferreira P."/>
            <person name="Barriuso J."/>
            <person name="Kellner H."/>
            <person name="Castanera R."/>
            <person name="Alfaro M."/>
            <person name="Ramirez L."/>
            <person name="Pisabarro A.G."/>
            <person name="Kuo A."/>
            <person name="Tritt A."/>
            <person name="Lipzen A."/>
            <person name="He G."/>
            <person name="Yan M."/>
            <person name="Ng V."/>
            <person name="Cullen D."/>
            <person name="Martin F."/>
            <person name="Rosso M.-N."/>
            <person name="Henrissat B."/>
            <person name="Hibbett D."/>
            <person name="Martinez A.T."/>
            <person name="Grigoriev I.V."/>
        </authorList>
    </citation>
    <scope>NUCLEOTIDE SEQUENCE</scope>
    <source>
        <strain evidence="2">MF-IS2</strain>
    </source>
</reference>
<dbReference type="Proteomes" id="UP000807342">
    <property type="component" value="Unassembled WGS sequence"/>
</dbReference>
<evidence type="ECO:0008006" key="4">
    <source>
        <dbReference type="Google" id="ProtNLM"/>
    </source>
</evidence>
<keyword evidence="1" id="KW-0732">Signal</keyword>
<dbReference type="GO" id="GO:0007166">
    <property type="term" value="P:cell surface receptor signaling pathway"/>
    <property type="evidence" value="ECO:0007669"/>
    <property type="project" value="InterPro"/>
</dbReference>
<dbReference type="EMBL" id="MU151256">
    <property type="protein sequence ID" value="KAF9446249.1"/>
    <property type="molecule type" value="Genomic_DNA"/>
</dbReference>
<comment type="caution">
    <text evidence="2">The sequence shown here is derived from an EMBL/GenBank/DDBJ whole genome shotgun (WGS) entry which is preliminary data.</text>
</comment>
<organism evidence="2 3">
    <name type="scientific">Macrolepiota fuliginosa MF-IS2</name>
    <dbReference type="NCBI Taxonomy" id="1400762"/>
    <lineage>
        <taxon>Eukaryota</taxon>
        <taxon>Fungi</taxon>
        <taxon>Dikarya</taxon>
        <taxon>Basidiomycota</taxon>
        <taxon>Agaricomycotina</taxon>
        <taxon>Agaricomycetes</taxon>
        <taxon>Agaricomycetidae</taxon>
        <taxon>Agaricales</taxon>
        <taxon>Agaricineae</taxon>
        <taxon>Agaricaceae</taxon>
        <taxon>Macrolepiota</taxon>
    </lineage>
</organism>
<evidence type="ECO:0000313" key="3">
    <source>
        <dbReference type="Proteomes" id="UP000807342"/>
    </source>
</evidence>
<evidence type="ECO:0000313" key="2">
    <source>
        <dbReference type="EMBL" id="KAF9446249.1"/>
    </source>
</evidence>
<dbReference type="InterPro" id="IPR059179">
    <property type="entry name" value="MLKL-like_MCAfunc"/>
</dbReference>
<dbReference type="InterPro" id="IPR036537">
    <property type="entry name" value="Adaptor_Cbl_N_dom_sf"/>
</dbReference>
<protein>
    <recommendedName>
        <fullName evidence="4">Fungal N-terminal domain-containing protein</fullName>
    </recommendedName>
</protein>
<gene>
    <name evidence="2" type="ORF">P691DRAFT_216192</name>
</gene>